<reference evidence="1" key="1">
    <citation type="submission" date="2014-09" db="EMBL/GenBank/DDBJ databases">
        <authorList>
            <person name="Magalhaes I.L.F."/>
            <person name="Oliveira U."/>
            <person name="Santos F.R."/>
            <person name="Vidigal T.H.D.A."/>
            <person name="Brescovit A.D."/>
            <person name="Santos A.J."/>
        </authorList>
    </citation>
    <scope>NUCLEOTIDE SEQUENCE</scope>
    <source>
        <tissue evidence="1">Shoot tissue taken approximately 20 cm above the soil surface</tissue>
    </source>
</reference>
<sequence length="32" mass="3730">MNWPTKIGQLMPNRKENMASILEKSQVKMLVL</sequence>
<reference evidence="1" key="2">
    <citation type="journal article" date="2015" name="Data Brief">
        <title>Shoot transcriptome of the giant reed, Arundo donax.</title>
        <authorList>
            <person name="Barrero R.A."/>
            <person name="Guerrero F.D."/>
            <person name="Moolhuijzen P."/>
            <person name="Goolsby J.A."/>
            <person name="Tidwell J."/>
            <person name="Bellgard S.E."/>
            <person name="Bellgard M.I."/>
        </authorList>
    </citation>
    <scope>NUCLEOTIDE SEQUENCE</scope>
    <source>
        <tissue evidence="1">Shoot tissue taken approximately 20 cm above the soil surface</tissue>
    </source>
</reference>
<organism evidence="1">
    <name type="scientific">Arundo donax</name>
    <name type="common">Giant reed</name>
    <name type="synonym">Donax arundinaceus</name>
    <dbReference type="NCBI Taxonomy" id="35708"/>
    <lineage>
        <taxon>Eukaryota</taxon>
        <taxon>Viridiplantae</taxon>
        <taxon>Streptophyta</taxon>
        <taxon>Embryophyta</taxon>
        <taxon>Tracheophyta</taxon>
        <taxon>Spermatophyta</taxon>
        <taxon>Magnoliopsida</taxon>
        <taxon>Liliopsida</taxon>
        <taxon>Poales</taxon>
        <taxon>Poaceae</taxon>
        <taxon>PACMAD clade</taxon>
        <taxon>Arundinoideae</taxon>
        <taxon>Arundineae</taxon>
        <taxon>Arundo</taxon>
    </lineage>
</organism>
<evidence type="ECO:0000313" key="1">
    <source>
        <dbReference type="EMBL" id="JAD64449.1"/>
    </source>
</evidence>
<protein>
    <submittedName>
        <fullName evidence="1">Uncharacterized protein</fullName>
    </submittedName>
</protein>
<name>A0A0A9BKE5_ARUDO</name>
<accession>A0A0A9BKE5</accession>
<dbReference type="EMBL" id="GBRH01233446">
    <property type="protein sequence ID" value="JAD64449.1"/>
    <property type="molecule type" value="Transcribed_RNA"/>
</dbReference>
<proteinExistence type="predicted"/>
<dbReference type="AlphaFoldDB" id="A0A0A9BKE5"/>